<evidence type="ECO:0000313" key="3">
    <source>
        <dbReference type="Proteomes" id="UP001157439"/>
    </source>
</evidence>
<dbReference type="RefSeq" id="WP_095498916.1">
    <property type="nucleotide sequence ID" value="NZ_BSPO01000002.1"/>
</dbReference>
<evidence type="ECO:0000313" key="2">
    <source>
        <dbReference type="EMBL" id="GLS82662.1"/>
    </source>
</evidence>
<dbReference type="InterPro" id="IPR036701">
    <property type="entry name" value="RraB-like_sf"/>
</dbReference>
<organism evidence="2 3">
    <name type="scientific">Paraferrimonas haliotis</name>
    <dbReference type="NCBI Taxonomy" id="2013866"/>
    <lineage>
        <taxon>Bacteria</taxon>
        <taxon>Pseudomonadati</taxon>
        <taxon>Pseudomonadota</taxon>
        <taxon>Gammaproteobacteria</taxon>
        <taxon>Alteromonadales</taxon>
        <taxon>Ferrimonadaceae</taxon>
        <taxon>Paraferrimonas</taxon>
    </lineage>
</organism>
<reference evidence="2 3" key="1">
    <citation type="journal article" date="2014" name="Int. J. Syst. Evol. Microbiol.">
        <title>Complete genome sequence of Corynebacterium casei LMG S-19264T (=DSM 44701T), isolated from a smear-ripened cheese.</title>
        <authorList>
            <consortium name="US DOE Joint Genome Institute (JGI-PGF)"/>
            <person name="Walter F."/>
            <person name="Albersmeier A."/>
            <person name="Kalinowski J."/>
            <person name="Ruckert C."/>
        </authorList>
    </citation>
    <scope>NUCLEOTIDE SEQUENCE [LARGE SCALE GENOMIC DNA]</scope>
    <source>
        <strain evidence="2 3">NBRC 112785</strain>
    </source>
</reference>
<proteinExistence type="predicted"/>
<dbReference type="AlphaFoldDB" id="A0AA37TQZ8"/>
<gene>
    <name evidence="2" type="ORF">GCM10007894_06390</name>
</gene>
<dbReference type="Proteomes" id="UP001157439">
    <property type="component" value="Unassembled WGS sequence"/>
</dbReference>
<dbReference type="Pfam" id="PF06877">
    <property type="entry name" value="RraB"/>
    <property type="match status" value="1"/>
</dbReference>
<evidence type="ECO:0000259" key="1">
    <source>
        <dbReference type="Pfam" id="PF06877"/>
    </source>
</evidence>
<comment type="caution">
    <text evidence="2">The sequence shown here is derived from an EMBL/GenBank/DDBJ whole genome shotgun (WGS) entry which is preliminary data.</text>
</comment>
<name>A0AA37TQZ8_9GAMM</name>
<accession>A0AA37TQZ8</accession>
<dbReference type="SUPFAM" id="SSF89946">
    <property type="entry name" value="Hypothetical protein VC0424"/>
    <property type="match status" value="1"/>
</dbReference>
<dbReference type="Gene3D" id="3.30.70.970">
    <property type="entry name" value="RraB-like"/>
    <property type="match status" value="1"/>
</dbReference>
<dbReference type="EMBL" id="BSPO01000002">
    <property type="protein sequence ID" value="GLS82662.1"/>
    <property type="molecule type" value="Genomic_DNA"/>
</dbReference>
<sequence length="114" mass="12877">MNFPDDDNGKMLQAMADAGMSLDQSLDIDFFMMFEDQSDAESAMAQFEDDNPGAFIEVHLDEEQGLWELIVSKHMVPDYDAIVISEERLDEFAKGFNGYSDGWGVMQHQEGDPD</sequence>
<keyword evidence="3" id="KW-1185">Reference proteome</keyword>
<dbReference type="InterPro" id="IPR009671">
    <property type="entry name" value="RraB_dom"/>
</dbReference>
<feature type="domain" description="Regulator of ribonuclease activity B" evidence="1">
    <location>
        <begin position="6"/>
        <end position="105"/>
    </location>
</feature>
<protein>
    <recommendedName>
        <fullName evidence="1">Regulator of ribonuclease activity B domain-containing protein</fullName>
    </recommendedName>
</protein>